<organism evidence="1 2">
    <name type="scientific">Neotoma lepida</name>
    <name type="common">Desert woodrat</name>
    <dbReference type="NCBI Taxonomy" id="56216"/>
    <lineage>
        <taxon>Eukaryota</taxon>
        <taxon>Metazoa</taxon>
        <taxon>Chordata</taxon>
        <taxon>Craniata</taxon>
        <taxon>Vertebrata</taxon>
        <taxon>Euteleostomi</taxon>
        <taxon>Mammalia</taxon>
        <taxon>Eutheria</taxon>
        <taxon>Euarchontoglires</taxon>
        <taxon>Glires</taxon>
        <taxon>Rodentia</taxon>
        <taxon>Myomorpha</taxon>
        <taxon>Muroidea</taxon>
        <taxon>Cricetidae</taxon>
        <taxon>Neotominae</taxon>
        <taxon>Neotoma</taxon>
    </lineage>
</organism>
<feature type="non-terminal residue" evidence="1">
    <location>
        <position position="1"/>
    </location>
</feature>
<dbReference type="Pfam" id="PF22593">
    <property type="entry name" value="SPMIP11"/>
    <property type="match status" value="1"/>
</dbReference>
<comment type="caution">
    <text evidence="1">The sequence shown here is derived from an EMBL/GenBank/DDBJ whole genome shotgun (WGS) entry which is preliminary data.</text>
</comment>
<dbReference type="STRING" id="56216.A0A1A6HP27"/>
<evidence type="ECO:0008006" key="3">
    <source>
        <dbReference type="Google" id="ProtNLM"/>
    </source>
</evidence>
<gene>
    <name evidence="1" type="ORF">A6R68_18087</name>
</gene>
<reference evidence="1 2" key="1">
    <citation type="submission" date="2016-06" db="EMBL/GenBank/DDBJ databases">
        <title>The Draft Genome Sequence and Annotation of the Desert Woodrat Neotoma lepida.</title>
        <authorList>
            <person name="Campbell M."/>
            <person name="Oakeson K.F."/>
            <person name="Yandell M."/>
            <person name="Halpert J.R."/>
            <person name="Dearing D."/>
        </authorList>
    </citation>
    <scope>NUCLEOTIDE SEQUENCE [LARGE SCALE GENOMIC DNA]</scope>
    <source>
        <strain evidence="1">417</strain>
        <tissue evidence="1">Liver</tissue>
    </source>
</reference>
<keyword evidence="2" id="KW-1185">Reference proteome</keyword>
<dbReference type="InterPro" id="IPR038775">
    <property type="entry name" value="SPMIP11"/>
</dbReference>
<feature type="non-terminal residue" evidence="1">
    <location>
        <position position="108"/>
    </location>
</feature>
<dbReference type="OrthoDB" id="7085216at2759"/>
<dbReference type="PANTHER" id="PTHR35263:SF1">
    <property type="entry name" value="TESTIS-EXPRESSED PROTEIN 49"/>
    <property type="match status" value="1"/>
</dbReference>
<evidence type="ECO:0000313" key="2">
    <source>
        <dbReference type="Proteomes" id="UP000092124"/>
    </source>
</evidence>
<dbReference type="Proteomes" id="UP000092124">
    <property type="component" value="Unassembled WGS sequence"/>
</dbReference>
<dbReference type="EMBL" id="LZPO01019710">
    <property type="protein sequence ID" value="OBS79482.1"/>
    <property type="molecule type" value="Genomic_DNA"/>
</dbReference>
<dbReference type="PANTHER" id="PTHR35263">
    <property type="entry name" value="TESTIS-EXPRESSED PROTEIN 49"/>
    <property type="match status" value="1"/>
</dbReference>
<proteinExistence type="predicted"/>
<name>A0A1A6HP27_NEOLE</name>
<evidence type="ECO:0000313" key="1">
    <source>
        <dbReference type="EMBL" id="OBS79482.1"/>
    </source>
</evidence>
<accession>A0A1A6HP27</accession>
<dbReference type="AlphaFoldDB" id="A0A1A6HP27"/>
<sequence>QKDAELCRFPPITSEDGNYSVHQNSHVRYQEAVRKMLLKTFPNQVYRVPVTDAQNFSFWRPLNPSVRPEETIPWMRGPRHCLIKSPMTSGYIIKPKPMASCYPDSSTN</sequence>
<protein>
    <recommendedName>
        <fullName evidence="3">Testis expressed 49</fullName>
    </recommendedName>
</protein>